<organism evidence="7 8">
    <name type="scientific">Mesorhizobium delmotii</name>
    <dbReference type="NCBI Taxonomy" id="1631247"/>
    <lineage>
        <taxon>Bacteria</taxon>
        <taxon>Pseudomonadati</taxon>
        <taxon>Pseudomonadota</taxon>
        <taxon>Alphaproteobacteria</taxon>
        <taxon>Hyphomicrobiales</taxon>
        <taxon>Phyllobacteriaceae</taxon>
        <taxon>Mesorhizobium</taxon>
    </lineage>
</organism>
<dbReference type="RefSeq" id="WP_123149032.1">
    <property type="nucleotide sequence ID" value="NZ_FUIG01000029.1"/>
</dbReference>
<dbReference type="Pfam" id="PF14464">
    <property type="entry name" value="Prok-JAB"/>
    <property type="match status" value="1"/>
</dbReference>
<dbReference type="AlphaFoldDB" id="A0A2P9AL76"/>
<evidence type="ECO:0000256" key="2">
    <source>
        <dbReference type="ARBA" id="ARBA00022723"/>
    </source>
</evidence>
<name>A0A2P9AL76_9HYPH</name>
<keyword evidence="5" id="KW-0482">Metalloprotease</keyword>
<dbReference type="Proteomes" id="UP000245698">
    <property type="component" value="Unassembled WGS sequence"/>
</dbReference>
<keyword evidence="3" id="KW-0378">Hydrolase</keyword>
<keyword evidence="8" id="KW-1185">Reference proteome</keyword>
<dbReference type="SUPFAM" id="SSF102712">
    <property type="entry name" value="JAB1/MPN domain"/>
    <property type="match status" value="1"/>
</dbReference>
<protein>
    <recommendedName>
        <fullName evidence="6">JAB domain-containing protein</fullName>
    </recommendedName>
</protein>
<proteinExistence type="predicted"/>
<evidence type="ECO:0000256" key="1">
    <source>
        <dbReference type="ARBA" id="ARBA00022670"/>
    </source>
</evidence>
<accession>A0A2P9AL76</accession>
<dbReference type="GO" id="GO:0008237">
    <property type="term" value="F:metallopeptidase activity"/>
    <property type="evidence" value="ECO:0007669"/>
    <property type="project" value="UniProtKB-KW"/>
</dbReference>
<dbReference type="GO" id="GO:0006508">
    <property type="term" value="P:proteolysis"/>
    <property type="evidence" value="ECO:0007669"/>
    <property type="project" value="UniProtKB-KW"/>
</dbReference>
<feature type="domain" description="JAB" evidence="6">
    <location>
        <begin position="9"/>
        <end position="133"/>
    </location>
</feature>
<dbReference type="InterPro" id="IPR028090">
    <property type="entry name" value="JAB_dom_prok"/>
</dbReference>
<evidence type="ECO:0000256" key="5">
    <source>
        <dbReference type="ARBA" id="ARBA00023049"/>
    </source>
</evidence>
<dbReference type="GO" id="GO:0046872">
    <property type="term" value="F:metal ion binding"/>
    <property type="evidence" value="ECO:0007669"/>
    <property type="project" value="UniProtKB-KW"/>
</dbReference>
<evidence type="ECO:0000313" key="8">
    <source>
        <dbReference type="Proteomes" id="UP000245698"/>
    </source>
</evidence>
<evidence type="ECO:0000256" key="4">
    <source>
        <dbReference type="ARBA" id="ARBA00022833"/>
    </source>
</evidence>
<keyword evidence="4" id="KW-0862">Zinc</keyword>
<reference evidence="8" key="1">
    <citation type="submission" date="2016-12" db="EMBL/GenBank/DDBJ databases">
        <authorList>
            <person name="Brunel B."/>
        </authorList>
    </citation>
    <scope>NUCLEOTIDE SEQUENCE [LARGE SCALE GENOMIC DNA]</scope>
</reference>
<dbReference type="Gene3D" id="3.40.140.10">
    <property type="entry name" value="Cytidine Deaminase, domain 2"/>
    <property type="match status" value="1"/>
</dbReference>
<keyword evidence="1" id="KW-0645">Protease</keyword>
<evidence type="ECO:0000313" key="7">
    <source>
        <dbReference type="EMBL" id="SJM31852.1"/>
    </source>
</evidence>
<keyword evidence="2" id="KW-0479">Metal-binding</keyword>
<evidence type="ECO:0000259" key="6">
    <source>
        <dbReference type="Pfam" id="PF14464"/>
    </source>
</evidence>
<evidence type="ECO:0000256" key="3">
    <source>
        <dbReference type="ARBA" id="ARBA00022801"/>
    </source>
</evidence>
<dbReference type="EMBL" id="FUIG01000029">
    <property type="protein sequence ID" value="SJM31852.1"/>
    <property type="molecule type" value="Genomic_DNA"/>
</dbReference>
<gene>
    <name evidence="7" type="ORF">BQ8482_220023</name>
</gene>
<sequence length="180" mass="20774">MQPVVWLPQAIVQDMQTDADLWYDRETGGTFMGYWAENNGAVVTAMIPAGPQAFHERSSFVPDQSWQQAEIAKHYERSGRLDTYLGDWHTHPDAVSNRLSWTDRACLKTIIRTPAARNQKPLMVLMCGKPNEWFLHPWLCQLRTRLSLFEVFDEKEATILIYASRGSEREARDSEALIKF</sequence>